<protein>
    <submittedName>
        <fullName evidence="2">Uncharacterized protein</fullName>
    </submittedName>
</protein>
<keyword evidence="3" id="KW-1185">Reference proteome</keyword>
<name>A0A0K2GIK1_NITMO</name>
<dbReference type="PATRIC" id="fig|42253.5.peg.3991"/>
<dbReference type="RefSeq" id="WP_053381288.1">
    <property type="nucleotide sequence ID" value="NZ_CP011801.1"/>
</dbReference>
<accession>A0A0K2GIK1</accession>
<feature type="compositionally biased region" description="Basic residues" evidence="1">
    <location>
        <begin position="91"/>
        <end position="103"/>
    </location>
</feature>
<dbReference type="AlphaFoldDB" id="A0A0K2GIK1"/>
<evidence type="ECO:0000256" key="1">
    <source>
        <dbReference type="SAM" id="MobiDB-lite"/>
    </source>
</evidence>
<dbReference type="KEGG" id="nmv:NITMOv2_4043"/>
<reference evidence="2 3" key="1">
    <citation type="journal article" date="2015" name="Proc. Natl. Acad. Sci. U.S.A.">
        <title>Expanded metabolic versatility of ubiquitous nitrite-oxidizing bacteria from the genus Nitrospira.</title>
        <authorList>
            <person name="Koch H."/>
            <person name="Lucker S."/>
            <person name="Albertsen M."/>
            <person name="Kitzinger K."/>
            <person name="Herbold C."/>
            <person name="Spieck E."/>
            <person name="Nielsen P.H."/>
            <person name="Wagner M."/>
            <person name="Daims H."/>
        </authorList>
    </citation>
    <scope>NUCLEOTIDE SEQUENCE [LARGE SCALE GENOMIC DNA]</scope>
    <source>
        <strain evidence="2 3">NSP M-1</strain>
    </source>
</reference>
<dbReference type="EMBL" id="CP011801">
    <property type="protein sequence ID" value="ALA60427.1"/>
    <property type="molecule type" value="Genomic_DNA"/>
</dbReference>
<sequence length="103" mass="11476">MKCARCGGLQLWSHFANLGSAVGAWAYDGWRCMNCGDVVDALILENRSLQQETISVAHRVRPFGGNVVWLRARPDALDDDADSDDPPVPRRAQHERRSRQMAG</sequence>
<proteinExistence type="predicted"/>
<evidence type="ECO:0000313" key="2">
    <source>
        <dbReference type="EMBL" id="ALA60427.1"/>
    </source>
</evidence>
<dbReference type="Proteomes" id="UP000069205">
    <property type="component" value="Chromosome"/>
</dbReference>
<gene>
    <name evidence="2" type="ORF">NITMOv2_4043</name>
</gene>
<feature type="region of interest" description="Disordered" evidence="1">
    <location>
        <begin position="76"/>
        <end position="103"/>
    </location>
</feature>
<dbReference type="STRING" id="42253.NITMOv2_4043"/>
<organism evidence="2 3">
    <name type="scientific">Nitrospira moscoviensis</name>
    <dbReference type="NCBI Taxonomy" id="42253"/>
    <lineage>
        <taxon>Bacteria</taxon>
        <taxon>Pseudomonadati</taxon>
        <taxon>Nitrospirota</taxon>
        <taxon>Nitrospiria</taxon>
        <taxon>Nitrospirales</taxon>
        <taxon>Nitrospiraceae</taxon>
        <taxon>Nitrospira</taxon>
    </lineage>
</organism>
<dbReference type="OrthoDB" id="5397817at2"/>
<evidence type="ECO:0000313" key="3">
    <source>
        <dbReference type="Proteomes" id="UP000069205"/>
    </source>
</evidence>